<organism evidence="1 2">
    <name type="scientific">Irregularibacter muris</name>
    <dbReference type="NCBI Taxonomy" id="1796619"/>
    <lineage>
        <taxon>Bacteria</taxon>
        <taxon>Bacillati</taxon>
        <taxon>Bacillota</taxon>
        <taxon>Clostridia</taxon>
        <taxon>Eubacteriales</taxon>
        <taxon>Eubacteriaceae</taxon>
        <taxon>Irregularibacter</taxon>
    </lineage>
</organism>
<dbReference type="EMBL" id="JANKAS010000008">
    <property type="protein sequence ID" value="MCR1899283.1"/>
    <property type="molecule type" value="Genomic_DNA"/>
</dbReference>
<sequence>MLIYDSLEINGFPSIISLVGGGGKSTTMYRFAQELSQKGKKVLVTTTTHLALPKDNEVEKLVIQPDYLKAIEELHSCFEKHFIVGLATTKVREDKIKGISVDWVGKIKEENIADVILVEADGANRKPFKAHASHEPALPEKSDVVIIVVGIDALGKPITEQYVHRPKNILNILHLGEEEQDTILTKEMMAEVILHKKGLLKKVEQESKVFVLINKIDEKSIGQAEELAQIILSRDHPKNFKILLGQVQNPLNPILQRVEEKEKW</sequence>
<protein>
    <submittedName>
        <fullName evidence="1">Selenium cofactor biosynthesis protein YqeC</fullName>
    </submittedName>
</protein>
<dbReference type="SUPFAM" id="SSF52540">
    <property type="entry name" value="P-loop containing nucleoside triphosphate hydrolases"/>
    <property type="match status" value="1"/>
</dbReference>
<dbReference type="RefSeq" id="WP_257531466.1">
    <property type="nucleotide sequence ID" value="NZ_JANKAS010000008.1"/>
</dbReference>
<evidence type="ECO:0000313" key="2">
    <source>
        <dbReference type="Proteomes" id="UP001205748"/>
    </source>
</evidence>
<keyword evidence="2" id="KW-1185">Reference proteome</keyword>
<dbReference type="Pfam" id="PF19842">
    <property type="entry name" value="YqeC"/>
    <property type="match status" value="1"/>
</dbReference>
<comment type="caution">
    <text evidence="1">The sequence shown here is derived from an EMBL/GenBank/DDBJ whole genome shotgun (WGS) entry which is preliminary data.</text>
</comment>
<dbReference type="InterPro" id="IPR017587">
    <property type="entry name" value="YqeC"/>
</dbReference>
<gene>
    <name evidence="1" type="primary">yqeC</name>
    <name evidence="1" type="ORF">NSA47_09845</name>
</gene>
<dbReference type="Proteomes" id="UP001205748">
    <property type="component" value="Unassembled WGS sequence"/>
</dbReference>
<dbReference type="CDD" id="cd01983">
    <property type="entry name" value="SIMIBI"/>
    <property type="match status" value="1"/>
</dbReference>
<accession>A0AAE3L419</accession>
<dbReference type="InterPro" id="IPR027417">
    <property type="entry name" value="P-loop_NTPase"/>
</dbReference>
<reference evidence="1" key="1">
    <citation type="submission" date="2022-07" db="EMBL/GenBank/DDBJ databases">
        <title>Enhanced cultured diversity of the mouse gut microbiota enables custom-made synthetic communities.</title>
        <authorList>
            <person name="Afrizal A."/>
        </authorList>
    </citation>
    <scope>NUCLEOTIDE SEQUENCE</scope>
    <source>
        <strain evidence="1">DSM 28593</strain>
    </source>
</reference>
<evidence type="ECO:0000313" key="1">
    <source>
        <dbReference type="EMBL" id="MCR1899283.1"/>
    </source>
</evidence>
<name>A0AAE3L419_9FIRM</name>
<dbReference type="AlphaFoldDB" id="A0AAE3L419"/>
<proteinExistence type="predicted"/>
<dbReference type="NCBIfam" id="TIGR03172">
    <property type="entry name" value="selenium cofactor biosynthesis protein YqeC"/>
    <property type="match status" value="1"/>
</dbReference>